<protein>
    <submittedName>
        <fullName evidence="2">Uncharacterized protein</fullName>
    </submittedName>
</protein>
<dbReference type="GeneID" id="87867942"/>
<feature type="compositionally biased region" description="Polar residues" evidence="1">
    <location>
        <begin position="656"/>
        <end position="668"/>
    </location>
</feature>
<dbReference type="PANTHER" id="PTHR13328">
    <property type="entry name" value="NEGATIVE ELONGATION FACTOR A NELF-A"/>
    <property type="match status" value="1"/>
</dbReference>
<feature type="region of interest" description="Disordered" evidence="1">
    <location>
        <begin position="491"/>
        <end position="608"/>
    </location>
</feature>
<evidence type="ECO:0000256" key="1">
    <source>
        <dbReference type="SAM" id="MobiDB-lite"/>
    </source>
</evidence>
<evidence type="ECO:0000313" key="3">
    <source>
        <dbReference type="Proteomes" id="UP001278500"/>
    </source>
</evidence>
<feature type="region of interest" description="Disordered" evidence="1">
    <location>
        <begin position="656"/>
        <end position="691"/>
    </location>
</feature>
<feature type="compositionally biased region" description="Low complexity" evidence="1">
    <location>
        <begin position="491"/>
        <end position="512"/>
    </location>
</feature>
<reference evidence="2" key="1">
    <citation type="journal article" date="2023" name="Mol. Phylogenet. Evol.">
        <title>Genome-scale phylogeny and comparative genomics of the fungal order Sordariales.</title>
        <authorList>
            <person name="Hensen N."/>
            <person name="Bonometti L."/>
            <person name="Westerberg I."/>
            <person name="Brannstrom I.O."/>
            <person name="Guillou S."/>
            <person name="Cros-Aarteil S."/>
            <person name="Calhoun S."/>
            <person name="Haridas S."/>
            <person name="Kuo A."/>
            <person name="Mondo S."/>
            <person name="Pangilinan J."/>
            <person name="Riley R."/>
            <person name="LaButti K."/>
            <person name="Andreopoulos B."/>
            <person name="Lipzen A."/>
            <person name="Chen C."/>
            <person name="Yan M."/>
            <person name="Daum C."/>
            <person name="Ng V."/>
            <person name="Clum A."/>
            <person name="Steindorff A."/>
            <person name="Ohm R.A."/>
            <person name="Martin F."/>
            <person name="Silar P."/>
            <person name="Natvig D.O."/>
            <person name="Lalanne C."/>
            <person name="Gautier V."/>
            <person name="Ament-Velasquez S.L."/>
            <person name="Kruys A."/>
            <person name="Hutchinson M.I."/>
            <person name="Powell A.J."/>
            <person name="Barry K."/>
            <person name="Miller A.N."/>
            <person name="Grigoriev I.V."/>
            <person name="Debuchy R."/>
            <person name="Gladieux P."/>
            <person name="Hiltunen Thoren M."/>
            <person name="Johannesson H."/>
        </authorList>
    </citation>
    <scope>NUCLEOTIDE SEQUENCE</scope>
    <source>
        <strain evidence="2">CBS 560.94</strain>
    </source>
</reference>
<feature type="compositionally biased region" description="Low complexity" evidence="1">
    <location>
        <begin position="565"/>
        <end position="577"/>
    </location>
</feature>
<keyword evidence="3" id="KW-1185">Reference proteome</keyword>
<reference evidence="2" key="2">
    <citation type="submission" date="2023-06" db="EMBL/GenBank/DDBJ databases">
        <authorList>
            <consortium name="Lawrence Berkeley National Laboratory"/>
            <person name="Haridas S."/>
            <person name="Hensen N."/>
            <person name="Bonometti L."/>
            <person name="Westerberg I."/>
            <person name="Brannstrom I.O."/>
            <person name="Guillou S."/>
            <person name="Cros-Aarteil S."/>
            <person name="Calhoun S."/>
            <person name="Kuo A."/>
            <person name="Mondo S."/>
            <person name="Pangilinan J."/>
            <person name="Riley R."/>
            <person name="Labutti K."/>
            <person name="Andreopoulos B."/>
            <person name="Lipzen A."/>
            <person name="Chen C."/>
            <person name="Yanf M."/>
            <person name="Daum C."/>
            <person name="Ng V."/>
            <person name="Clum A."/>
            <person name="Steindorff A."/>
            <person name="Ohm R."/>
            <person name="Martin F."/>
            <person name="Silar P."/>
            <person name="Natvig D."/>
            <person name="Lalanne C."/>
            <person name="Gautier V."/>
            <person name="Ament-Velasquez S.L."/>
            <person name="Kruys A."/>
            <person name="Hutchinson M.I."/>
            <person name="Powell A.J."/>
            <person name="Barry K."/>
            <person name="Miller A.N."/>
            <person name="Grigoriev I.V."/>
            <person name="Debuchy R."/>
            <person name="Gladieux P."/>
            <person name="Thoren M.H."/>
            <person name="Johannesson H."/>
        </authorList>
    </citation>
    <scope>NUCLEOTIDE SEQUENCE</scope>
    <source>
        <strain evidence="2">CBS 560.94</strain>
    </source>
</reference>
<organism evidence="2 3">
    <name type="scientific">Neurospora tetraspora</name>
    <dbReference type="NCBI Taxonomy" id="94610"/>
    <lineage>
        <taxon>Eukaryota</taxon>
        <taxon>Fungi</taxon>
        <taxon>Dikarya</taxon>
        <taxon>Ascomycota</taxon>
        <taxon>Pezizomycotina</taxon>
        <taxon>Sordariomycetes</taxon>
        <taxon>Sordariomycetidae</taxon>
        <taxon>Sordariales</taxon>
        <taxon>Sordariaceae</taxon>
        <taxon>Neurospora</taxon>
    </lineage>
</organism>
<feature type="compositionally biased region" description="Low complexity" evidence="1">
    <location>
        <begin position="595"/>
        <end position="608"/>
    </location>
</feature>
<dbReference type="InterPro" id="IPR052828">
    <property type="entry name" value="NELF-A_domain"/>
</dbReference>
<feature type="region of interest" description="Disordered" evidence="1">
    <location>
        <begin position="1141"/>
        <end position="1184"/>
    </location>
</feature>
<dbReference type="Proteomes" id="UP001278500">
    <property type="component" value="Unassembled WGS sequence"/>
</dbReference>
<sequence>MNDANHNQPDLNPSQSEYVHSVFAFQMEPIDPALTAGQSNTPLRPTSQTSPPQSFPSNLGQFQNPNSHPTFPPPNPPHHSRIAAQNNPNMSVMGNGNGMAPDQGHTFNQQLPSFGFQHPTQPSAGQPIATTQANFHNNMVNMGAQQATQQPQPSFNGHMSHNTGGNNLMGFPQQAQAAAAMLQYAHHQQPVNGMVNPYLGQIPSSFDFSIIPGAASHYNNGSFHNNNSSFRPNSMPALQSQAPQPPATSLPADALSRAAETMKSQVAAETTKKGVSKSATSQTPATPQEANPAQPAKRKRNYAPRKPKADGTTDPTAPKEPPKKRQRTQKKKTETTAPVAPEAIAPVAPMAAMSTPTSTPTFTPALLSTTNHYGASPANPFVQTTGSATLPPSAPHKQVAQLSSQAPIFNMAPPSPIQVPSEFAAAAYSAPIPNLSSAPPTHVVKQTPAKGIEKQAPAVPNKVSPVPVPNIPTVAKVASVFPRQAPGVAQSSTAAPASTQAFAPGPARAPALGPTPAPTPTPTPARVSPQHPSQPPKQDPVGPSAQRAPNAAFTPSPSPAPARHPPQSSTQEQTQPPAQLPVQPSTHVTAPPVGQEPAQQTVQQQAQQAVQKPAQHIVQQPAQRAIQYAAQRQAQAPVQHQAQAVAQQQAQATAQNRVSAQPAVQHSYQHAVQQPSQQQAHQQTQHTQQQAQQQQTQQQQAQQQFLQQAQHAFQQQAQQRAQQQAQHAAQPQAQHAAQQQAQNAAQQQAQQQAQNGAQIPAQHTTQQPVQHAVQHQAQAAAQIPTTQHAMQASSTGPSLQPSTQPALPPQIPNVNTSNLSKPVTPTIISPQADTDFYCVFGIHTLHHFRVRRSTLKHLHHPTSLTTSPFPNIVYINFNEALTTPGSGTTPTELSNAPGETADSHMQAFGRLLRLLEDPATQGKTACDVETIWRLSNLQPALGLDKGYVVSWLRRCMGLFIGQVTTPVSVPTTVTSSTSGGSGNKENVNPHWMSTQVAEEDLFEERDMKGADLKKNKWEKALEACRKFMWIVEWRTLVARLAYVCCVDKDAQGRFVLRKPGGGVGGGGVLNRGLVGEETIDAIVNTRTKACDYLINVAETTCKNWHGRIKNGQRNGGCRSKLCMEKRMAGLTQVIRGLGLHIPKETTATTTTTPTAGASSNGPNGPNPETQAQAQAQAQAQTASIESTFHGQGTKMTNGLSIHSVFDIMKAIEHERRGRYRFADAMMQQFAGKCYDCMKGSAFGPGELNPTNTLFPIIDLLYEMLWELRVKFLEWTEYPWAERIVLTGIQADGASASAVAERLQAVVGGGAVGIIGTDGRTVGSN</sequence>
<proteinExistence type="predicted"/>
<comment type="caution">
    <text evidence="2">The sequence shown here is derived from an EMBL/GenBank/DDBJ whole genome shotgun (WGS) entry which is preliminary data.</text>
</comment>
<feature type="compositionally biased region" description="Low complexity" evidence="1">
    <location>
        <begin position="225"/>
        <end position="242"/>
    </location>
</feature>
<feature type="compositionally biased region" description="Low complexity" evidence="1">
    <location>
        <begin position="669"/>
        <end position="691"/>
    </location>
</feature>
<feature type="compositionally biased region" description="Polar residues" evidence="1">
    <location>
        <begin position="1156"/>
        <end position="1168"/>
    </location>
</feature>
<evidence type="ECO:0000313" key="2">
    <source>
        <dbReference type="EMBL" id="KAK3339167.1"/>
    </source>
</evidence>
<feature type="compositionally biased region" description="Polar residues" evidence="1">
    <location>
        <begin position="277"/>
        <end position="291"/>
    </location>
</feature>
<dbReference type="EMBL" id="JAUEPP010000007">
    <property type="protein sequence ID" value="KAK3339167.1"/>
    <property type="molecule type" value="Genomic_DNA"/>
</dbReference>
<feature type="region of interest" description="Disordered" evidence="1">
    <location>
        <begin position="718"/>
        <end position="818"/>
    </location>
</feature>
<dbReference type="PANTHER" id="PTHR13328:SF4">
    <property type="entry name" value="NEGATIVE ELONGATION FACTOR A"/>
    <property type="match status" value="1"/>
</dbReference>
<feature type="compositionally biased region" description="Low complexity" evidence="1">
    <location>
        <begin position="1145"/>
        <end position="1155"/>
    </location>
</feature>
<feature type="compositionally biased region" description="Pro residues" evidence="1">
    <location>
        <begin position="513"/>
        <end position="523"/>
    </location>
</feature>
<feature type="compositionally biased region" description="Low complexity" evidence="1">
    <location>
        <begin position="45"/>
        <end position="57"/>
    </location>
</feature>
<accession>A0AAE0MNH0</accession>
<feature type="compositionally biased region" description="Basic residues" evidence="1">
    <location>
        <begin position="296"/>
        <end position="306"/>
    </location>
</feature>
<name>A0AAE0MNH0_9PEZI</name>
<feature type="compositionally biased region" description="Polar residues" evidence="1">
    <location>
        <begin position="790"/>
        <end position="805"/>
    </location>
</feature>
<feature type="region of interest" description="Disordered" evidence="1">
    <location>
        <begin position="225"/>
        <end position="356"/>
    </location>
</feature>
<feature type="compositionally biased region" description="Low complexity" evidence="1">
    <location>
        <begin position="718"/>
        <end position="789"/>
    </location>
</feature>
<feature type="compositionally biased region" description="Low complexity" evidence="1">
    <location>
        <begin position="1169"/>
        <end position="1182"/>
    </location>
</feature>
<dbReference type="RefSeq" id="XP_062678527.1">
    <property type="nucleotide sequence ID" value="XM_062830788.1"/>
</dbReference>
<feature type="region of interest" description="Disordered" evidence="1">
    <location>
        <begin position="33"/>
        <end position="103"/>
    </location>
</feature>
<feature type="compositionally biased region" description="Polar residues" evidence="1">
    <location>
        <begin position="83"/>
        <end position="94"/>
    </location>
</feature>
<feature type="compositionally biased region" description="Low complexity" evidence="1">
    <location>
        <begin position="335"/>
        <end position="356"/>
    </location>
</feature>
<gene>
    <name evidence="2" type="ORF">B0H65DRAFT_580252</name>
</gene>